<gene>
    <name evidence="1" type="ORF">LAh10_75</name>
</gene>
<sequence>MQAETKLTMNPLLRLMCVGPSRNLPPVEKMTATKGKCRYDAELVNRTAKDCVYKIKITFPGGVYTYIWLIQNYVVQVVRVSFNELLSPTSVSFTYEGAADLLEGWLNELLHGIYVRNYDPDFHELPVKEVVYKELPPALFEEIDVNVRNACSINEVGYEISFIIASIVVHDKSDNRKLAILRRWGFTDVAIDRENDILTFNHFGRKVVQDSKRATCIRGGVYLGHSMNLRQVVATCIVISDKDR</sequence>
<proteinExistence type="predicted"/>
<evidence type="ECO:0000313" key="2">
    <source>
        <dbReference type="Proteomes" id="UP000318420"/>
    </source>
</evidence>
<reference evidence="1 2" key="1">
    <citation type="submission" date="2019-04" db="EMBL/GenBank/DDBJ databases">
        <title>Novel bacteriophages capable of disrupting biofilms from clinical strains of Aeromonas hydrophila with intrinsic antibiotic resistance.</title>
        <authorList>
            <person name="Kabwe M."/>
            <person name="Brown T.L."/>
            <person name="Speirs L."/>
            <person name="Ku H."/>
            <person name="Leach M."/>
            <person name="Chan H.T."/>
            <person name="Petrovski S."/>
            <person name="Lock P."/>
            <person name="Tucci J."/>
        </authorList>
    </citation>
    <scope>NUCLEOTIDE SEQUENCE [LARGE SCALE GENOMIC DNA]</scope>
</reference>
<dbReference type="Proteomes" id="UP000318420">
    <property type="component" value="Segment"/>
</dbReference>
<protein>
    <submittedName>
        <fullName evidence="1">Uncharacterized protein</fullName>
    </submittedName>
</protein>
<name>A0A514A1H0_9CAUD</name>
<accession>A0A514A1H0</accession>
<keyword evidence="2" id="KW-1185">Reference proteome</keyword>
<dbReference type="EMBL" id="MK838116">
    <property type="protein sequence ID" value="QDH47114.1"/>
    <property type="molecule type" value="Genomic_DNA"/>
</dbReference>
<organism evidence="1 2">
    <name type="scientific">Aeromonas phage LAh10</name>
    <dbReference type="NCBI Taxonomy" id="2591025"/>
    <lineage>
        <taxon>Viruses</taxon>
        <taxon>Duplodnaviria</taxon>
        <taxon>Heunggongvirae</taxon>
        <taxon>Uroviricota</taxon>
        <taxon>Caudoviricetes</taxon>
        <taxon>Chimalliviridae</taxon>
        <taxon>Ludhianavirus</taxon>
        <taxon>Ludhianavirus LAh10</taxon>
    </lineage>
</organism>
<evidence type="ECO:0000313" key="1">
    <source>
        <dbReference type="EMBL" id="QDH47114.1"/>
    </source>
</evidence>